<dbReference type="EMBL" id="CP034458">
    <property type="protein sequence ID" value="QBM88056.1"/>
    <property type="molecule type" value="Genomic_DNA"/>
</dbReference>
<name>A0A4P6XP75_9ASCO</name>
<accession>A0A4P6XP75</accession>
<evidence type="ECO:0000313" key="3">
    <source>
        <dbReference type="Proteomes" id="UP000292447"/>
    </source>
</evidence>
<evidence type="ECO:0000256" key="1">
    <source>
        <dbReference type="SAM" id="MobiDB-lite"/>
    </source>
</evidence>
<sequence length="953" mass="105907">MNHEISFTLQFEIPCTQNTFLACIPRLLHMHTRAIATAHPVGCRGLTTSTKQPLESLIRLPAATHRRVYIAFLMQADPRMAYLYLGAAKSDPSSTPHAFPAQTGLAPPLTAQAPILAPGTTQQPMPITSLTPLQHNYEHSQPQIPPLGHTSINSLNLLGTQTPQAPLAALGPSLYVSDHLLLGPFQPGHNPNAASGILGGIPLNIPSISAVPGLAAPAELAANNNGPGPGLAGLGSGFGQSTIPGLNSFLHGTSFRRTGQEATSDPANFGHYPYVSSVPPVPPPYLQMGPSLSLGIPGYPPDAAPQYAVYNMPMSHMHGPLPGRTALPAMPNAYYAVQPQLQPFRYPIEDRSYAENTRPAEELYLAPAKPKPVALYLDPLLEYQSSGFRTGPIQSAPTLSATTVPLLPSLLKPGASQPELPQPTTENNNARLGFLPSPATTNSYAKRGSHDVLDGTVNFKPTETKKNKRPKINKLASDPTETKPNGPRKRKVVADEYSFDETYANFQQILGIDVTRADIRKQSQLVLESPLERYLFDFFVHKIAIFIDTFLVHEFFQVIVSELALYDETRMILDLMLCLSLLILQRMDPSSVDALCPYDYYQKCVYLVGKNVALDRLADPDGKILARCLVSTNLLCIYEMFFVAVDSVYVKGAGGIFATIMSRTDKSVCVLKQLPFHYACFWATVVCDLILSLKLECPSTFSIEKMWRLLDPTYDEYDSYDAFMHEKTSLEDAAEDYLSFVVTNEKTTWWLHKITLLFILVNDFYNQKDVITRDEYLTSKRFHRWIQLKDKIDEFEKRMPIYLKPLVYVPPAAERDFPRIYFKDEKTAVTAINYRLARILLHAALKDNLHAADLASIAKEKHNFPRNYNENLAREVAGIMQTYDCDMRIWPINIHSLRLAARFIEPLSPCFQTLKNLTARVILVCQTRLNILDLLETKTEASGAVPARSVIEA</sequence>
<organism evidence="2 3">
    <name type="scientific">Metschnikowia aff. pulcherrima</name>
    <dbReference type="NCBI Taxonomy" id="2163413"/>
    <lineage>
        <taxon>Eukaryota</taxon>
        <taxon>Fungi</taxon>
        <taxon>Dikarya</taxon>
        <taxon>Ascomycota</taxon>
        <taxon>Saccharomycotina</taxon>
        <taxon>Pichiomycetes</taxon>
        <taxon>Metschnikowiaceae</taxon>
        <taxon>Metschnikowia</taxon>
    </lineage>
</organism>
<feature type="region of interest" description="Disordered" evidence="1">
    <location>
        <begin position="455"/>
        <end position="491"/>
    </location>
</feature>
<reference evidence="3" key="1">
    <citation type="submission" date="2019-03" db="EMBL/GenBank/DDBJ databases">
        <title>Snf2 controls pulcherriminic acid biosynthesis and connects pigmentation and antifungal activity of the yeast Metschnikowia pulcherrima.</title>
        <authorList>
            <person name="Gore-Lloyd D."/>
            <person name="Sumann I."/>
            <person name="Brachmann A.O."/>
            <person name="Schneeberger K."/>
            <person name="Ortiz-Merino R.A."/>
            <person name="Moreno-Beltran M."/>
            <person name="Schlaefli M."/>
            <person name="Kirner P."/>
            <person name="Santos Kron A."/>
            <person name="Wolfe K.H."/>
            <person name="Piel J."/>
            <person name="Ahrens C.H."/>
            <person name="Henk D."/>
            <person name="Freimoser F.M."/>
        </authorList>
    </citation>
    <scope>NUCLEOTIDE SEQUENCE [LARGE SCALE GENOMIC DNA]</scope>
    <source>
        <strain evidence="3">APC 1.2</strain>
    </source>
</reference>
<proteinExistence type="predicted"/>
<evidence type="ECO:0000313" key="2">
    <source>
        <dbReference type="EMBL" id="QBM88056.1"/>
    </source>
</evidence>
<dbReference type="CDD" id="cd12148">
    <property type="entry name" value="fungal_TF_MHR"/>
    <property type="match status" value="1"/>
</dbReference>
<gene>
    <name evidence="2" type="ORF">METSCH_C00190</name>
</gene>
<dbReference type="STRING" id="2163413.A0A4P6XP75"/>
<protein>
    <submittedName>
        <fullName evidence="2">Uncharacterized protein</fullName>
    </submittedName>
</protein>
<dbReference type="AlphaFoldDB" id="A0A4P6XP75"/>
<dbReference type="Proteomes" id="UP000292447">
    <property type="component" value="Chromosome III"/>
</dbReference>
<keyword evidence="3" id="KW-1185">Reference proteome</keyword>